<sequence>MSGNWLDKNIRNLHPVYFSLVMATGIVSIAAKLEGFVFFSQILLWLNVAFYLGLWLAYGTRLFKFFDEFKADCFCFNRSVGFFTVIAGSCVLGSQFNIVANDIRIATYLWCFALVLFPLIFYGIFTCLTISTAKPGLEEGINGGWLVAVVACQGLSLLGSQIASQFAHPDIVIFIATTTWMAGGILYVSLISLIFYRSVFLPMTPQEYTSPYWINMGAVAISTLAGTQLVLHGSHVEFVADLLPFIKGLTLLFWATAFAWLPQLIALNCWRFLYKKHPFRYSPMDWGMVFPLGMFTVCTIMLAKVLDLSWLLRIPEYFIYIAILAWCFTLFRFIHSSMVTRKQVPAEDGK</sequence>
<evidence type="ECO:0000256" key="3">
    <source>
        <dbReference type="ARBA" id="ARBA00022448"/>
    </source>
</evidence>
<feature type="transmembrane region" description="Helical" evidence="8">
    <location>
        <begin position="212"/>
        <end position="231"/>
    </location>
</feature>
<dbReference type="EMBL" id="LT629785">
    <property type="protein sequence ID" value="SDU10927.1"/>
    <property type="molecule type" value="Genomic_DNA"/>
</dbReference>
<feature type="transmembrane region" description="Helical" evidence="8">
    <location>
        <begin position="171"/>
        <end position="200"/>
    </location>
</feature>
<evidence type="ECO:0000256" key="1">
    <source>
        <dbReference type="ARBA" id="ARBA00004651"/>
    </source>
</evidence>
<keyword evidence="10" id="KW-1185">Reference proteome</keyword>
<evidence type="ECO:0000256" key="7">
    <source>
        <dbReference type="ARBA" id="ARBA00023136"/>
    </source>
</evidence>
<evidence type="ECO:0000256" key="5">
    <source>
        <dbReference type="ARBA" id="ARBA00022692"/>
    </source>
</evidence>
<feature type="transmembrane region" description="Helical" evidence="8">
    <location>
        <begin position="105"/>
        <end position="128"/>
    </location>
</feature>
<accession>A0A1H2FU92</accession>
<keyword evidence="4" id="KW-1003">Cell membrane</keyword>
<comment type="subcellular location">
    <subcellularLocation>
        <location evidence="1">Cell membrane</location>
        <topology evidence="1">Multi-pass membrane protein</topology>
    </subcellularLocation>
</comment>
<feature type="transmembrane region" description="Helical" evidence="8">
    <location>
        <begin position="140"/>
        <end position="159"/>
    </location>
</feature>
<dbReference type="OrthoDB" id="958273at2"/>
<dbReference type="Proteomes" id="UP000243232">
    <property type="component" value="Chromosome I"/>
</dbReference>
<dbReference type="PANTHER" id="PTHR31686">
    <property type="match status" value="1"/>
</dbReference>
<comment type="similarity">
    <text evidence="2">Belongs to the tellurite-resistance/dicarboxylate transporter (TDT) family.</text>
</comment>
<dbReference type="RefSeq" id="WP_090194344.1">
    <property type="nucleotide sequence ID" value="NZ_LT629785.1"/>
</dbReference>
<proteinExistence type="inferred from homology"/>
<evidence type="ECO:0000256" key="6">
    <source>
        <dbReference type="ARBA" id="ARBA00022989"/>
    </source>
</evidence>
<dbReference type="CDD" id="cd09319">
    <property type="entry name" value="TDT_like_1"/>
    <property type="match status" value="1"/>
</dbReference>
<evidence type="ECO:0000313" key="9">
    <source>
        <dbReference type="EMBL" id="SDU10927.1"/>
    </source>
</evidence>
<dbReference type="Gene3D" id="1.50.10.150">
    <property type="entry name" value="Voltage-dependent anion channel"/>
    <property type="match status" value="1"/>
</dbReference>
<keyword evidence="6 8" id="KW-1133">Transmembrane helix</keyword>
<dbReference type="Pfam" id="PF03595">
    <property type="entry name" value="SLAC1"/>
    <property type="match status" value="1"/>
</dbReference>
<feature type="transmembrane region" description="Helical" evidence="8">
    <location>
        <begin position="317"/>
        <end position="334"/>
    </location>
</feature>
<dbReference type="InterPro" id="IPR051629">
    <property type="entry name" value="Sulfite_efflux_TDT"/>
</dbReference>
<feature type="transmembrane region" description="Helical" evidence="8">
    <location>
        <begin position="79"/>
        <end position="99"/>
    </location>
</feature>
<feature type="transmembrane region" description="Helical" evidence="8">
    <location>
        <begin position="37"/>
        <end position="58"/>
    </location>
</feature>
<name>A0A1H2FU92_9PSED</name>
<evidence type="ECO:0000256" key="4">
    <source>
        <dbReference type="ARBA" id="ARBA00022475"/>
    </source>
</evidence>
<dbReference type="GO" id="GO:0005886">
    <property type="term" value="C:plasma membrane"/>
    <property type="evidence" value="ECO:0007669"/>
    <property type="project" value="UniProtKB-SubCell"/>
</dbReference>
<feature type="transmembrane region" description="Helical" evidence="8">
    <location>
        <begin position="251"/>
        <end position="274"/>
    </location>
</feature>
<keyword evidence="3" id="KW-0813">Transport</keyword>
<evidence type="ECO:0000256" key="2">
    <source>
        <dbReference type="ARBA" id="ARBA00008566"/>
    </source>
</evidence>
<reference evidence="10" key="1">
    <citation type="submission" date="2016-10" db="EMBL/GenBank/DDBJ databases">
        <authorList>
            <person name="Varghese N."/>
            <person name="Submissions S."/>
        </authorList>
    </citation>
    <scope>NUCLEOTIDE SEQUENCE [LARGE SCALE GENOMIC DNA]</scope>
    <source>
        <strain evidence="10">DSM 17875</strain>
    </source>
</reference>
<dbReference type="AlphaFoldDB" id="A0A1H2FU92"/>
<gene>
    <name evidence="9" type="ORF">SAMN05216296_1819</name>
</gene>
<evidence type="ECO:0000313" key="10">
    <source>
        <dbReference type="Proteomes" id="UP000243232"/>
    </source>
</evidence>
<keyword evidence="7 8" id="KW-0472">Membrane</keyword>
<dbReference type="InterPro" id="IPR038665">
    <property type="entry name" value="Voltage-dep_anion_channel_sf"/>
</dbReference>
<dbReference type="GO" id="GO:0000319">
    <property type="term" value="F:sulfite transmembrane transporter activity"/>
    <property type="evidence" value="ECO:0007669"/>
    <property type="project" value="TreeGrafter"/>
</dbReference>
<keyword evidence="5 8" id="KW-0812">Transmembrane</keyword>
<dbReference type="PANTHER" id="PTHR31686:SF1">
    <property type="entry name" value="SULFITE EFFLUX PUMP SSU1"/>
    <property type="match status" value="1"/>
</dbReference>
<organism evidence="9 10">
    <name type="scientific">Pseudomonas pohangensis</name>
    <dbReference type="NCBI Taxonomy" id="364197"/>
    <lineage>
        <taxon>Bacteria</taxon>
        <taxon>Pseudomonadati</taxon>
        <taxon>Pseudomonadota</taxon>
        <taxon>Gammaproteobacteria</taxon>
        <taxon>Pseudomonadales</taxon>
        <taxon>Pseudomonadaceae</taxon>
        <taxon>Pseudomonas</taxon>
    </lineage>
</organism>
<feature type="transmembrane region" description="Helical" evidence="8">
    <location>
        <begin position="12"/>
        <end position="31"/>
    </location>
</feature>
<feature type="transmembrane region" description="Helical" evidence="8">
    <location>
        <begin position="286"/>
        <end position="305"/>
    </location>
</feature>
<dbReference type="STRING" id="364197.SAMN05216296_1819"/>
<protein>
    <submittedName>
        <fullName evidence="9">Tellurite resistance protein TehA</fullName>
    </submittedName>
</protein>
<evidence type="ECO:0000256" key="8">
    <source>
        <dbReference type="SAM" id="Phobius"/>
    </source>
</evidence>
<dbReference type="InterPro" id="IPR004695">
    <property type="entry name" value="SLAC1/Mae1/Ssu1/TehA"/>
</dbReference>